<reference evidence="2 3" key="1">
    <citation type="journal article" date="2020" name="ISME J.">
        <title>Uncovering the hidden diversity of litter-decomposition mechanisms in mushroom-forming fungi.</title>
        <authorList>
            <person name="Floudas D."/>
            <person name="Bentzer J."/>
            <person name="Ahren D."/>
            <person name="Johansson T."/>
            <person name="Persson P."/>
            <person name="Tunlid A."/>
        </authorList>
    </citation>
    <scope>NUCLEOTIDE SEQUENCE [LARGE SCALE GENOMIC DNA]</scope>
    <source>
        <strain evidence="2 3">CBS 146.42</strain>
    </source>
</reference>
<keyword evidence="3" id="KW-1185">Reference proteome</keyword>
<proteinExistence type="predicted"/>
<feature type="compositionally biased region" description="Pro residues" evidence="1">
    <location>
        <begin position="747"/>
        <end position="769"/>
    </location>
</feature>
<feature type="compositionally biased region" description="Pro residues" evidence="1">
    <location>
        <begin position="407"/>
        <end position="428"/>
    </location>
</feature>
<feature type="region of interest" description="Disordered" evidence="1">
    <location>
        <begin position="406"/>
        <end position="466"/>
    </location>
</feature>
<comment type="caution">
    <text evidence="2">The sequence shown here is derived from an EMBL/GenBank/DDBJ whole genome shotgun (WGS) entry which is preliminary data.</text>
</comment>
<dbReference type="InterPro" id="IPR032675">
    <property type="entry name" value="LRR_dom_sf"/>
</dbReference>
<protein>
    <submittedName>
        <fullName evidence="2">Uncharacterized protein</fullName>
    </submittedName>
</protein>
<feature type="region of interest" description="Disordered" evidence="1">
    <location>
        <begin position="856"/>
        <end position="950"/>
    </location>
</feature>
<feature type="region of interest" description="Disordered" evidence="1">
    <location>
        <begin position="598"/>
        <end position="784"/>
    </location>
</feature>
<feature type="compositionally biased region" description="Pro residues" evidence="1">
    <location>
        <begin position="937"/>
        <end position="947"/>
    </location>
</feature>
<dbReference type="Proteomes" id="UP000559027">
    <property type="component" value="Unassembled WGS sequence"/>
</dbReference>
<evidence type="ECO:0000313" key="3">
    <source>
        <dbReference type="Proteomes" id="UP000559027"/>
    </source>
</evidence>
<feature type="compositionally biased region" description="Pro residues" evidence="1">
    <location>
        <begin position="439"/>
        <end position="461"/>
    </location>
</feature>
<evidence type="ECO:0000313" key="2">
    <source>
        <dbReference type="EMBL" id="KAF5347337.1"/>
    </source>
</evidence>
<feature type="compositionally biased region" description="Low complexity" evidence="1">
    <location>
        <begin position="909"/>
        <end position="936"/>
    </location>
</feature>
<dbReference type="SUPFAM" id="SSF52047">
    <property type="entry name" value="RNI-like"/>
    <property type="match status" value="1"/>
</dbReference>
<feature type="compositionally biased region" description="Low complexity" evidence="1">
    <location>
        <begin position="604"/>
        <end position="613"/>
    </location>
</feature>
<feature type="compositionally biased region" description="Low complexity" evidence="1">
    <location>
        <begin position="770"/>
        <end position="784"/>
    </location>
</feature>
<feature type="compositionally biased region" description="Pro residues" evidence="1">
    <location>
        <begin position="634"/>
        <end position="655"/>
    </location>
</feature>
<organism evidence="2 3">
    <name type="scientific">Leucocoprinus leucothites</name>
    <dbReference type="NCBI Taxonomy" id="201217"/>
    <lineage>
        <taxon>Eukaryota</taxon>
        <taxon>Fungi</taxon>
        <taxon>Dikarya</taxon>
        <taxon>Basidiomycota</taxon>
        <taxon>Agaricomycotina</taxon>
        <taxon>Agaricomycetes</taxon>
        <taxon>Agaricomycetidae</taxon>
        <taxon>Agaricales</taxon>
        <taxon>Agaricineae</taxon>
        <taxon>Agaricaceae</taxon>
        <taxon>Leucocoprinus</taxon>
    </lineage>
</organism>
<accession>A0A8H5FSP2</accession>
<dbReference type="OrthoDB" id="3216017at2759"/>
<feature type="compositionally biased region" description="Low complexity" evidence="1">
    <location>
        <begin position="656"/>
        <end position="669"/>
    </location>
</feature>
<dbReference type="PANTHER" id="PTHR24216">
    <property type="entry name" value="PAXILLIN-RELATED"/>
    <property type="match status" value="1"/>
</dbReference>
<gene>
    <name evidence="2" type="ORF">D9756_009951</name>
</gene>
<sequence>MSTPDDLTATVHSALTALDPARKAEFLLDTALSLIDAGRYGDDVERYLDVYLKTPNLPKTKVAKALLARANARKAFGDRLLAQAHEDFHAVLRLDPSNRAVANSIRRRTQIRFAHDPPSHRAPLEVWSRIASYIPRYHLRTWLCLSTFHRSIALDHIFHTIDLYFGEDQSENVNRSMDIFERAKNDKDFSRRVKVLRVHWAYEEGELLDLMLRVFKTALPEFCALREFEWIGYPELRQDMVQFLLSVNPKLSSLGSIGFHFDACGISAFRSLKKLTLRAEDDDGYADWSEITTVLNNNASTLKHLTLGAYLLRQHSWDATFSSPTIHNLTHLDLVDTRISHTVLSRIAHAAGGVNSRLESLTLHGVLEEPGKAAVVFGSDEVIGGEHTFLPRLKAFRFLLVGQPQVITPPPPNTQPAPSPSSAPPQGPGPYYHPYSSPAAPPPPHHPAPPPSHPHPQPQPHPQDHYDPTILQLYSTIIHFLRGRTQLRKLDLGNCPWDLVAPILPGLKGLRTVGVRIGCLSLGCGATQGLVGGGGGMDLGGCMSELDVLVKNLPREVGALRVEVGVSELPLHVYANQFQKFTSLSFLHLQLHNAQPAFHPPTLPSTASSSPNPMGYHQPGSGYHHSYYQQPRQSQPPAPPQPPQQPSYHPFPPYSHPHSQHMTSTSTSSANVGGLGTPKRRSGPKRDGGEHDGDADESAIAGPSNTDGASAGPSSAPHHHAHSNAQQQPQPPLLTPQHTGHSGMGPPRLPLPGPPHQQYPPGYPFPPHPQQQHAPFPHHQQQFVQPPVPPPQPLGTLESAKYVADAVKSLDFVGWNGELYVIVRNGAQQSQQPQVAGSSTTAGVISVVENGDRASVVVDGGDVGPRMSPAVGTASSEMGGSTTPAPSTPALLPVSQQRQRQQPTPPPTASSSSTSAAPSSSASSTSTQPLIPTSQTPQPPLPPPTPPHVIVAPKSTLELKELPSRRRLDCGKGVDLGGEDAVWLERKDVPMDYDMPVTVDVNGAATAAGPGGGVEAS</sequence>
<dbReference type="AlphaFoldDB" id="A0A8H5FSP2"/>
<dbReference type="EMBL" id="JAACJO010000026">
    <property type="protein sequence ID" value="KAF5347337.1"/>
    <property type="molecule type" value="Genomic_DNA"/>
</dbReference>
<evidence type="ECO:0000256" key="1">
    <source>
        <dbReference type="SAM" id="MobiDB-lite"/>
    </source>
</evidence>
<feature type="compositionally biased region" description="Low complexity" evidence="1">
    <location>
        <begin position="879"/>
        <end position="902"/>
    </location>
</feature>
<dbReference type="Gene3D" id="3.80.10.10">
    <property type="entry name" value="Ribonuclease Inhibitor"/>
    <property type="match status" value="1"/>
</dbReference>
<dbReference type="PANTHER" id="PTHR24216:SF65">
    <property type="entry name" value="PAXILLIN-LIKE PROTEIN 1"/>
    <property type="match status" value="1"/>
</dbReference>
<name>A0A8H5FSP2_9AGAR</name>
<feature type="compositionally biased region" description="Low complexity" evidence="1">
    <location>
        <begin position="623"/>
        <end position="633"/>
    </location>
</feature>
<feature type="compositionally biased region" description="Low complexity" evidence="1">
    <location>
        <begin position="429"/>
        <end position="438"/>
    </location>
</feature>